<accession>A0A507QRP3</accession>
<name>A0A507QRP3_MONPU</name>
<dbReference type="AlphaFoldDB" id="A0A507QRP3"/>
<dbReference type="Proteomes" id="UP000319663">
    <property type="component" value="Unassembled WGS sequence"/>
</dbReference>
<dbReference type="STRING" id="5098.A0A507QRP3"/>
<comment type="caution">
    <text evidence="2">The sequence shown here is derived from an EMBL/GenBank/DDBJ whole genome shotgun (WGS) entry which is preliminary data.</text>
</comment>
<reference evidence="2 3" key="1">
    <citation type="submission" date="2019-06" db="EMBL/GenBank/DDBJ databases">
        <title>Wine fermentation using esterase from Monascus purpureus.</title>
        <authorList>
            <person name="Geng C."/>
            <person name="Zhang Y."/>
        </authorList>
    </citation>
    <scope>NUCLEOTIDE SEQUENCE [LARGE SCALE GENOMIC DNA]</scope>
    <source>
        <strain evidence="2">HQ1</strain>
    </source>
</reference>
<feature type="domain" description="Aminoglycoside phosphotransferase" evidence="1">
    <location>
        <begin position="61"/>
        <end position="231"/>
    </location>
</feature>
<dbReference type="PANTHER" id="PTHR21310:SF39">
    <property type="entry name" value="AMINOGLYCOSIDE PHOSPHOTRANSFERASE DOMAIN-CONTAINING PROTEIN"/>
    <property type="match status" value="1"/>
</dbReference>
<dbReference type="InterPro" id="IPR051678">
    <property type="entry name" value="AGP_Transferase"/>
</dbReference>
<dbReference type="InterPro" id="IPR011009">
    <property type="entry name" value="Kinase-like_dom_sf"/>
</dbReference>
<evidence type="ECO:0000313" key="3">
    <source>
        <dbReference type="Proteomes" id="UP000319663"/>
    </source>
</evidence>
<evidence type="ECO:0000313" key="2">
    <source>
        <dbReference type="EMBL" id="TQB70513.1"/>
    </source>
</evidence>
<keyword evidence="3" id="KW-1185">Reference proteome</keyword>
<protein>
    <recommendedName>
        <fullName evidence="1">Aminoglycoside phosphotransferase domain-containing protein</fullName>
    </recommendedName>
</protein>
<dbReference type="Pfam" id="PF01636">
    <property type="entry name" value="APH"/>
    <property type="match status" value="1"/>
</dbReference>
<dbReference type="EMBL" id="VIFY01000105">
    <property type="protein sequence ID" value="TQB70513.1"/>
    <property type="molecule type" value="Genomic_DNA"/>
</dbReference>
<gene>
    <name evidence="2" type="ORF">MPDQ_000386</name>
</gene>
<dbReference type="InterPro" id="IPR002575">
    <property type="entry name" value="Aminoglycoside_PTrfase"/>
</dbReference>
<organism evidence="2 3">
    <name type="scientific">Monascus purpureus</name>
    <name type="common">Red mold</name>
    <name type="synonym">Monascus anka</name>
    <dbReference type="NCBI Taxonomy" id="5098"/>
    <lineage>
        <taxon>Eukaryota</taxon>
        <taxon>Fungi</taxon>
        <taxon>Dikarya</taxon>
        <taxon>Ascomycota</taxon>
        <taxon>Pezizomycotina</taxon>
        <taxon>Eurotiomycetes</taxon>
        <taxon>Eurotiomycetidae</taxon>
        <taxon>Eurotiales</taxon>
        <taxon>Aspergillaceae</taxon>
        <taxon>Monascus</taxon>
    </lineage>
</organism>
<dbReference type="SUPFAM" id="SSF56112">
    <property type="entry name" value="Protein kinase-like (PK-like)"/>
    <property type="match status" value="1"/>
</dbReference>
<dbReference type="OrthoDB" id="3250044at2759"/>
<proteinExistence type="predicted"/>
<evidence type="ECO:0000259" key="1">
    <source>
        <dbReference type="Pfam" id="PF01636"/>
    </source>
</evidence>
<dbReference type="PANTHER" id="PTHR21310">
    <property type="entry name" value="AMINOGLYCOSIDE PHOSPHOTRANSFERASE-RELATED-RELATED"/>
    <property type="match status" value="1"/>
</dbReference>
<dbReference type="Gene3D" id="3.90.1200.10">
    <property type="match status" value="1"/>
</dbReference>
<sequence>MANKLQYLSDDDIVRLCPHPGAENCGRSLERILGNVLVKYGWSVTKDEAANQIFAYNQSQGTKIRVPKVYRYFQKSEIGYLVMELIDGISLADLAPFDESLMQNLAQALYDFKTKAEVDFPGPREHGIPRGYLFSENGAGEPLDSMEKLNLWLERRAQLTASERKFQFQLTDCVFCHLDLSYRNIILSNGSFCLLDWEFAGFYPRVFEKYCILFLGQKEDYRYAKDLADSLDSVYRKSGLNVDDQHLIGFLDRVYKNNLKYDFGGAFQIDWEAVKNFNVRLETANIPTKA</sequence>